<proteinExistence type="predicted"/>
<evidence type="ECO:0000313" key="2">
    <source>
        <dbReference type="Proteomes" id="UP001152622"/>
    </source>
</evidence>
<protein>
    <submittedName>
        <fullName evidence="1">Uncharacterized protein</fullName>
    </submittedName>
</protein>
<dbReference type="Proteomes" id="UP001152622">
    <property type="component" value="Chromosome 3"/>
</dbReference>
<evidence type="ECO:0000313" key="1">
    <source>
        <dbReference type="EMBL" id="KAJ8370764.1"/>
    </source>
</evidence>
<accession>A0A9Q1FZK6</accession>
<dbReference type="AlphaFoldDB" id="A0A9Q1FZK6"/>
<name>A0A9Q1FZK6_SYNKA</name>
<gene>
    <name evidence="1" type="ORF">SKAU_G00107920</name>
</gene>
<sequence>MSLAHAGLTSDPRRLVVPASLPLSWLFQPCTSWGTSRQDSPQPTPSHLNLPKSCRSLAVNLHLSQLSSHLTFCCQDLDPRDPDERACWSITAPS</sequence>
<keyword evidence="2" id="KW-1185">Reference proteome</keyword>
<organism evidence="1 2">
    <name type="scientific">Synaphobranchus kaupii</name>
    <name type="common">Kaup's arrowtooth eel</name>
    <dbReference type="NCBI Taxonomy" id="118154"/>
    <lineage>
        <taxon>Eukaryota</taxon>
        <taxon>Metazoa</taxon>
        <taxon>Chordata</taxon>
        <taxon>Craniata</taxon>
        <taxon>Vertebrata</taxon>
        <taxon>Euteleostomi</taxon>
        <taxon>Actinopterygii</taxon>
        <taxon>Neopterygii</taxon>
        <taxon>Teleostei</taxon>
        <taxon>Anguilliformes</taxon>
        <taxon>Synaphobranchidae</taxon>
        <taxon>Synaphobranchus</taxon>
    </lineage>
</organism>
<reference evidence="1" key="1">
    <citation type="journal article" date="2023" name="Science">
        <title>Genome structures resolve the early diversification of teleost fishes.</title>
        <authorList>
            <person name="Parey E."/>
            <person name="Louis A."/>
            <person name="Montfort J."/>
            <person name="Bouchez O."/>
            <person name="Roques C."/>
            <person name="Iampietro C."/>
            <person name="Lluch J."/>
            <person name="Castinel A."/>
            <person name="Donnadieu C."/>
            <person name="Desvignes T."/>
            <person name="Floi Bucao C."/>
            <person name="Jouanno E."/>
            <person name="Wen M."/>
            <person name="Mejri S."/>
            <person name="Dirks R."/>
            <person name="Jansen H."/>
            <person name="Henkel C."/>
            <person name="Chen W.J."/>
            <person name="Zahm M."/>
            <person name="Cabau C."/>
            <person name="Klopp C."/>
            <person name="Thompson A.W."/>
            <person name="Robinson-Rechavi M."/>
            <person name="Braasch I."/>
            <person name="Lecointre G."/>
            <person name="Bobe J."/>
            <person name="Postlethwait J.H."/>
            <person name="Berthelot C."/>
            <person name="Roest Crollius H."/>
            <person name="Guiguen Y."/>
        </authorList>
    </citation>
    <scope>NUCLEOTIDE SEQUENCE</scope>
    <source>
        <strain evidence="1">WJC10195</strain>
    </source>
</reference>
<comment type="caution">
    <text evidence="1">The sequence shown here is derived from an EMBL/GenBank/DDBJ whole genome shotgun (WGS) entry which is preliminary data.</text>
</comment>
<dbReference type="EMBL" id="JAINUF010000003">
    <property type="protein sequence ID" value="KAJ8370764.1"/>
    <property type="molecule type" value="Genomic_DNA"/>
</dbReference>